<name>A0A9Q8LDR2_PASFU</name>
<dbReference type="Proteomes" id="UP000756132">
    <property type="component" value="Chromosome 3"/>
</dbReference>
<dbReference type="RefSeq" id="XP_047759986.1">
    <property type="nucleotide sequence ID" value="XM_047907432.1"/>
</dbReference>
<dbReference type="EMBL" id="CP090165">
    <property type="protein sequence ID" value="UJO15620.1"/>
    <property type="molecule type" value="Genomic_DNA"/>
</dbReference>
<sequence>MADTPPRRSRLPIRKKSPPELRARNDIRPTSAPPGPRFEAVQRNDAIQGQDLDGNSNLPTINVEQMLERDAPYDAASLTSADEEQSEKSSVDQRPATDQAEIGAERESDTTDSATESSNEDNLLVPPASVAQSPTPASVRTITRKPSFSRAVKVR</sequence>
<dbReference type="KEGG" id="ffu:CLAFUR5_08284"/>
<keyword evidence="3" id="KW-1185">Reference proteome</keyword>
<reference evidence="2" key="2">
    <citation type="journal article" date="2022" name="Microb. Genom.">
        <title>A chromosome-scale genome assembly of the tomato pathogen Cladosporium fulvum reveals a compartmentalized genome architecture and the presence of a dispensable chromosome.</title>
        <authorList>
            <person name="Zaccaron A.Z."/>
            <person name="Chen L.H."/>
            <person name="Samaras A."/>
            <person name="Stergiopoulos I."/>
        </authorList>
    </citation>
    <scope>NUCLEOTIDE SEQUENCE</scope>
    <source>
        <strain evidence="2">Race5_Kim</strain>
    </source>
</reference>
<dbReference type="GeneID" id="71988162"/>
<feature type="compositionally biased region" description="Basic residues" evidence="1">
    <location>
        <begin position="7"/>
        <end position="16"/>
    </location>
</feature>
<feature type="compositionally biased region" description="Polar residues" evidence="1">
    <location>
        <begin position="130"/>
        <end position="146"/>
    </location>
</feature>
<feature type="region of interest" description="Disordered" evidence="1">
    <location>
        <begin position="1"/>
        <end position="155"/>
    </location>
</feature>
<reference evidence="2" key="1">
    <citation type="submission" date="2021-12" db="EMBL/GenBank/DDBJ databases">
        <authorList>
            <person name="Zaccaron A."/>
            <person name="Stergiopoulos I."/>
        </authorList>
    </citation>
    <scope>NUCLEOTIDE SEQUENCE</scope>
    <source>
        <strain evidence="2">Race5_Kim</strain>
    </source>
</reference>
<organism evidence="2 3">
    <name type="scientific">Passalora fulva</name>
    <name type="common">Tomato leaf mold</name>
    <name type="synonym">Cladosporium fulvum</name>
    <dbReference type="NCBI Taxonomy" id="5499"/>
    <lineage>
        <taxon>Eukaryota</taxon>
        <taxon>Fungi</taxon>
        <taxon>Dikarya</taxon>
        <taxon>Ascomycota</taxon>
        <taxon>Pezizomycotina</taxon>
        <taxon>Dothideomycetes</taxon>
        <taxon>Dothideomycetidae</taxon>
        <taxon>Mycosphaerellales</taxon>
        <taxon>Mycosphaerellaceae</taxon>
        <taxon>Fulvia</taxon>
    </lineage>
</organism>
<evidence type="ECO:0000313" key="3">
    <source>
        <dbReference type="Proteomes" id="UP000756132"/>
    </source>
</evidence>
<accession>A0A9Q8LDR2</accession>
<feature type="compositionally biased region" description="Polar residues" evidence="1">
    <location>
        <begin position="53"/>
        <end position="63"/>
    </location>
</feature>
<gene>
    <name evidence="2" type="ORF">CLAFUR5_08284</name>
</gene>
<protein>
    <submittedName>
        <fullName evidence="2">Uncharacterized protein</fullName>
    </submittedName>
</protein>
<feature type="compositionally biased region" description="Low complexity" evidence="1">
    <location>
        <begin position="111"/>
        <end position="121"/>
    </location>
</feature>
<evidence type="ECO:0000313" key="2">
    <source>
        <dbReference type="EMBL" id="UJO15620.1"/>
    </source>
</evidence>
<evidence type="ECO:0000256" key="1">
    <source>
        <dbReference type="SAM" id="MobiDB-lite"/>
    </source>
</evidence>
<dbReference type="AlphaFoldDB" id="A0A9Q8LDR2"/>
<feature type="compositionally biased region" description="Basic and acidic residues" evidence="1">
    <location>
        <begin position="17"/>
        <end position="27"/>
    </location>
</feature>
<proteinExistence type="predicted"/>